<dbReference type="PANTHER" id="PTHR43539:SF68">
    <property type="entry name" value="FLAVIN-BINDING MONOOXYGENASE-LIKE PROTEIN (AFU_ORTHOLOGUE AFUA_4G09220)"/>
    <property type="match status" value="1"/>
</dbReference>
<dbReference type="Proteomes" id="UP000799118">
    <property type="component" value="Unassembled WGS sequence"/>
</dbReference>
<dbReference type="Pfam" id="PF13738">
    <property type="entry name" value="Pyr_redox_3"/>
    <property type="match status" value="1"/>
</dbReference>
<evidence type="ECO:0000313" key="2">
    <source>
        <dbReference type="EMBL" id="KAE9404770.1"/>
    </source>
</evidence>
<dbReference type="SUPFAM" id="SSF51905">
    <property type="entry name" value="FAD/NAD(P)-binding domain"/>
    <property type="match status" value="1"/>
</dbReference>
<evidence type="ECO:0000313" key="3">
    <source>
        <dbReference type="Proteomes" id="UP000799118"/>
    </source>
</evidence>
<dbReference type="InterPro" id="IPR036188">
    <property type="entry name" value="FAD/NAD-bd_sf"/>
</dbReference>
<reference evidence="2" key="1">
    <citation type="journal article" date="2019" name="Environ. Microbiol.">
        <title>Fungal ecological strategies reflected in gene transcription - a case study of two litter decomposers.</title>
        <authorList>
            <person name="Barbi F."/>
            <person name="Kohler A."/>
            <person name="Barry K."/>
            <person name="Baskaran P."/>
            <person name="Daum C."/>
            <person name="Fauchery L."/>
            <person name="Ihrmark K."/>
            <person name="Kuo A."/>
            <person name="LaButti K."/>
            <person name="Lipzen A."/>
            <person name="Morin E."/>
            <person name="Grigoriev I.V."/>
            <person name="Henrissat B."/>
            <person name="Lindahl B."/>
            <person name="Martin F."/>
        </authorList>
    </citation>
    <scope>NUCLEOTIDE SEQUENCE</scope>
    <source>
        <strain evidence="2">JB14</strain>
    </source>
</reference>
<keyword evidence="1" id="KW-0560">Oxidoreductase</keyword>
<dbReference type="OrthoDB" id="74360at2759"/>
<name>A0A6A4I4C9_9AGAR</name>
<keyword evidence="3" id="KW-1185">Reference proteome</keyword>
<dbReference type="Gene3D" id="3.50.50.60">
    <property type="entry name" value="FAD/NAD(P)-binding domain"/>
    <property type="match status" value="1"/>
</dbReference>
<sequence>MADYPSSTTLPTFTNLHAAPVPNDLDATYIASKWLFALSTAVTACDASNCAALFVEHSFWRDLLALTWDFRTFGGSTKIQRMLEDCLAVVQMTAMKMDEASATLQRPYPDIAWVSATFTFETKLGYGAGVFRLSPVEDGRFKAHTVFTNLNALKGHPEQIGKLRNPHHTDGYKWAEQRRREVEFIDNDPTVIIIGGAQSGLDVAARLKVLGVSTLIVEKEQRVGDIWRNRYDALCLQDPIWYQHMPYMPFPTSWPVHAPSTKLANWFESYVDALELNVWTSSLVSNAHQDPKTNIWSVSVTREGGSTRTLRVKHLVFAIGFGDCLPTMPEYPGADQFEGEILHSTRYKTARDYAGKKAIVVGACGSGKFTAMLMHFFGLDVTMYQRSSTLVLTITTDPLLEIADLVSFSFPLAFIADSFGKRQVLDCEKMDADLLDGLKSRGFKLNRGTYDAGAYLNAWGRRGGHYIDIGASQLIIDGKIKVKNGSQIERFTRTGLKFEDGSELTGDVIVFATWVQGDIRKAIGNICGEDVERACKPIWGYDEETEIKGVWRDLGVPNLWYMGGGLAPCRFYSRHLALQIKAIEEGIFYRKERYSAS</sequence>
<protein>
    <submittedName>
        <fullName evidence="2">FAD/NAD(P)-binding domain-containing protein</fullName>
    </submittedName>
</protein>
<dbReference type="AlphaFoldDB" id="A0A6A4I4C9"/>
<dbReference type="PANTHER" id="PTHR43539">
    <property type="entry name" value="FLAVIN-BINDING MONOOXYGENASE-LIKE PROTEIN (AFU_ORTHOLOGUE AFUA_4G09220)"/>
    <property type="match status" value="1"/>
</dbReference>
<dbReference type="InterPro" id="IPR050982">
    <property type="entry name" value="Auxin_biosynth/cation_transpt"/>
</dbReference>
<evidence type="ECO:0000256" key="1">
    <source>
        <dbReference type="ARBA" id="ARBA00023002"/>
    </source>
</evidence>
<dbReference type="GO" id="GO:0050660">
    <property type="term" value="F:flavin adenine dinucleotide binding"/>
    <property type="evidence" value="ECO:0007669"/>
    <property type="project" value="TreeGrafter"/>
</dbReference>
<dbReference type="GO" id="GO:0004497">
    <property type="term" value="F:monooxygenase activity"/>
    <property type="evidence" value="ECO:0007669"/>
    <property type="project" value="TreeGrafter"/>
</dbReference>
<proteinExistence type="predicted"/>
<accession>A0A6A4I4C9</accession>
<gene>
    <name evidence="2" type="ORF">BT96DRAFT_877438</name>
</gene>
<dbReference type="EMBL" id="ML769414">
    <property type="protein sequence ID" value="KAE9404770.1"/>
    <property type="molecule type" value="Genomic_DNA"/>
</dbReference>
<organism evidence="2 3">
    <name type="scientific">Gymnopus androsaceus JB14</name>
    <dbReference type="NCBI Taxonomy" id="1447944"/>
    <lineage>
        <taxon>Eukaryota</taxon>
        <taxon>Fungi</taxon>
        <taxon>Dikarya</taxon>
        <taxon>Basidiomycota</taxon>
        <taxon>Agaricomycotina</taxon>
        <taxon>Agaricomycetes</taxon>
        <taxon>Agaricomycetidae</taxon>
        <taxon>Agaricales</taxon>
        <taxon>Marasmiineae</taxon>
        <taxon>Omphalotaceae</taxon>
        <taxon>Gymnopus</taxon>
    </lineage>
</organism>